<evidence type="ECO:0000256" key="5">
    <source>
        <dbReference type="ARBA" id="ARBA00022490"/>
    </source>
</evidence>
<comment type="subcellular location">
    <subcellularLocation>
        <location evidence="2 6">Cytoplasm</location>
    </subcellularLocation>
</comment>
<dbReference type="PANTHER" id="PTHR33602:SF1">
    <property type="entry name" value="REGULATORY PROTEIN RECX FAMILY PROTEIN"/>
    <property type="match status" value="1"/>
</dbReference>
<evidence type="ECO:0000313" key="11">
    <source>
        <dbReference type="Proteomes" id="UP000677218"/>
    </source>
</evidence>
<feature type="domain" description="RecX second three-helical" evidence="7">
    <location>
        <begin position="107"/>
        <end position="145"/>
    </location>
</feature>
<dbReference type="Proteomes" id="UP000677218">
    <property type="component" value="Unassembled WGS sequence"/>
</dbReference>
<dbReference type="HAMAP" id="MF_01114">
    <property type="entry name" value="RecX"/>
    <property type="match status" value="1"/>
</dbReference>
<gene>
    <name evidence="6 10" type="primary">recX</name>
    <name evidence="10" type="ORF">LCB40_01140</name>
</gene>
<feature type="domain" description="RecX first three-helical" evidence="9">
    <location>
        <begin position="64"/>
        <end position="100"/>
    </location>
</feature>
<evidence type="ECO:0000256" key="2">
    <source>
        <dbReference type="ARBA" id="ARBA00004496"/>
    </source>
</evidence>
<protein>
    <recommendedName>
        <fullName evidence="4 6">Regulatory protein RecX</fullName>
    </recommendedName>
</protein>
<feature type="domain" description="RecX third three-helical" evidence="8">
    <location>
        <begin position="211"/>
        <end position="258"/>
    </location>
</feature>
<evidence type="ECO:0000259" key="7">
    <source>
        <dbReference type="Pfam" id="PF02631"/>
    </source>
</evidence>
<dbReference type="RefSeq" id="WP_212779945.1">
    <property type="nucleotide sequence ID" value="NZ_BMAY01000001.1"/>
</dbReference>
<dbReference type="InterPro" id="IPR036388">
    <property type="entry name" value="WH-like_DNA-bd_sf"/>
</dbReference>
<proteinExistence type="inferred from homology"/>
<keyword evidence="5 6" id="KW-0963">Cytoplasm</keyword>
<evidence type="ECO:0000256" key="4">
    <source>
        <dbReference type="ARBA" id="ARBA00018111"/>
    </source>
</evidence>
<comment type="similarity">
    <text evidence="3 6">Belongs to the RecX family.</text>
</comment>
<keyword evidence="11" id="KW-1185">Reference proteome</keyword>
<dbReference type="NCBIfam" id="NF010733">
    <property type="entry name" value="PRK14135.1"/>
    <property type="match status" value="1"/>
</dbReference>
<reference evidence="10" key="1">
    <citation type="submission" date="2020-08" db="EMBL/GenBank/DDBJ databases">
        <title>Taxonomic study for Lactobacillus species isolated from hardwood bark.</title>
        <authorList>
            <person name="Tohno M."/>
            <person name="Tanizawa Y."/>
        </authorList>
    </citation>
    <scope>NUCLEOTIDE SEQUENCE</scope>
    <source>
        <strain evidence="10">B40</strain>
    </source>
</reference>
<name>A0A916VIS0_9LACO</name>
<dbReference type="InterPro" id="IPR003783">
    <property type="entry name" value="Regulatory_RecX"/>
</dbReference>
<dbReference type="PANTHER" id="PTHR33602">
    <property type="entry name" value="REGULATORY PROTEIN RECX FAMILY PROTEIN"/>
    <property type="match status" value="1"/>
</dbReference>
<evidence type="ECO:0000256" key="6">
    <source>
        <dbReference type="HAMAP-Rule" id="MF_01114"/>
    </source>
</evidence>
<sequence length="271" mass="31065">MPIITKVSRQKRPGRYNIFLDGQYAFSVSEKTLAEYVLLKGQELSEEKIEELKQFDQDAKVSELAAHYLSYQPRTIYEVLTYLDQKKASPQAAQRAVSELSELGYLDDSQYAKLFIKNNLHVGTDGPNSLRRKLQQKGVQEDIIENRLAEVADSDWLAVGQKVVKSLNSKAGKISQRELGQKMRTKLLSHGFSGDLAQMVLDQAMSQEDSDQQLEALKQQGIKAYKRTRRYQGTQRQQKMRTYLYQHGFSSGEIDAFLNGEIIPWDELEEY</sequence>
<evidence type="ECO:0000259" key="9">
    <source>
        <dbReference type="Pfam" id="PF21982"/>
    </source>
</evidence>
<dbReference type="Pfam" id="PF21982">
    <property type="entry name" value="RecX_HTH1"/>
    <property type="match status" value="1"/>
</dbReference>
<dbReference type="Pfam" id="PF21981">
    <property type="entry name" value="RecX_HTH3"/>
    <property type="match status" value="1"/>
</dbReference>
<comment type="caution">
    <text evidence="10">The sequence shown here is derived from an EMBL/GenBank/DDBJ whole genome shotgun (WGS) entry which is preliminary data.</text>
</comment>
<evidence type="ECO:0000256" key="1">
    <source>
        <dbReference type="ARBA" id="ARBA00003529"/>
    </source>
</evidence>
<evidence type="ECO:0000256" key="3">
    <source>
        <dbReference type="ARBA" id="ARBA00009695"/>
    </source>
</evidence>
<organism evidence="10 11">
    <name type="scientific">Lactobacillus corticis</name>
    <dbReference type="NCBI Taxonomy" id="2201249"/>
    <lineage>
        <taxon>Bacteria</taxon>
        <taxon>Bacillati</taxon>
        <taxon>Bacillota</taxon>
        <taxon>Bacilli</taxon>
        <taxon>Lactobacillales</taxon>
        <taxon>Lactobacillaceae</taxon>
        <taxon>Lactobacillus</taxon>
    </lineage>
</organism>
<evidence type="ECO:0000259" key="8">
    <source>
        <dbReference type="Pfam" id="PF21981"/>
    </source>
</evidence>
<dbReference type="AlphaFoldDB" id="A0A916VIS0"/>
<dbReference type="Gene3D" id="1.10.10.10">
    <property type="entry name" value="Winged helix-like DNA-binding domain superfamily/Winged helix DNA-binding domain"/>
    <property type="match status" value="4"/>
</dbReference>
<comment type="function">
    <text evidence="1 6">Modulates RecA activity.</text>
</comment>
<evidence type="ECO:0000313" key="10">
    <source>
        <dbReference type="EMBL" id="GFZ26234.1"/>
    </source>
</evidence>
<accession>A0A916VIS0</accession>
<dbReference type="InterPro" id="IPR053926">
    <property type="entry name" value="RecX_HTH_1st"/>
</dbReference>
<dbReference type="GO" id="GO:0005737">
    <property type="term" value="C:cytoplasm"/>
    <property type="evidence" value="ECO:0007669"/>
    <property type="project" value="UniProtKB-SubCell"/>
</dbReference>
<dbReference type="GO" id="GO:0006282">
    <property type="term" value="P:regulation of DNA repair"/>
    <property type="evidence" value="ECO:0007669"/>
    <property type="project" value="UniProtKB-UniRule"/>
</dbReference>
<dbReference type="Pfam" id="PF02631">
    <property type="entry name" value="RecX_HTH2"/>
    <property type="match status" value="1"/>
</dbReference>
<dbReference type="InterPro" id="IPR053924">
    <property type="entry name" value="RecX_HTH_2nd"/>
</dbReference>
<dbReference type="InterPro" id="IPR053925">
    <property type="entry name" value="RecX_HTH_3rd"/>
</dbReference>
<dbReference type="EMBL" id="BMAY01000001">
    <property type="protein sequence ID" value="GFZ26234.1"/>
    <property type="molecule type" value="Genomic_DNA"/>
</dbReference>